<dbReference type="InterPro" id="IPR007435">
    <property type="entry name" value="DUF484"/>
</dbReference>
<dbReference type="InterPro" id="IPR029016">
    <property type="entry name" value="GAF-like_dom_sf"/>
</dbReference>
<reference evidence="1 2" key="1">
    <citation type="journal article" date="2011" name="Syst. Appl. Microbiol.">
        <title>Defluviimonas denitrificans gen. nov., sp. nov., and Pararhodobacter aggregans gen. nov., sp. nov., non-phototrophic Rhodobacteraceae from the biofilter of a marine aquaculture.</title>
        <authorList>
            <person name="Foesel B.U."/>
            <person name="Drake H.L."/>
            <person name="Schramm A."/>
        </authorList>
    </citation>
    <scope>NUCLEOTIDE SEQUENCE [LARGE SCALE GENOMIC DNA]</scope>
    <source>
        <strain evidence="1 2">D1-19</strain>
    </source>
</reference>
<dbReference type="Proteomes" id="UP000244810">
    <property type="component" value="Unassembled WGS sequence"/>
</dbReference>
<gene>
    <name evidence="1" type="ORF">DDE23_01145</name>
</gene>
<organism evidence="1 2">
    <name type="scientific">Pararhodobacter aggregans</name>
    <dbReference type="NCBI Taxonomy" id="404875"/>
    <lineage>
        <taxon>Bacteria</taxon>
        <taxon>Pseudomonadati</taxon>
        <taxon>Pseudomonadota</taxon>
        <taxon>Alphaproteobacteria</taxon>
        <taxon>Rhodobacterales</taxon>
        <taxon>Paracoccaceae</taxon>
        <taxon>Pararhodobacter</taxon>
    </lineage>
</organism>
<dbReference type="RefSeq" id="WP_107749549.1">
    <property type="nucleotide sequence ID" value="NZ_QBKF01000001.1"/>
</dbReference>
<dbReference type="EMBL" id="QDDR01000001">
    <property type="protein sequence ID" value="PVE49044.1"/>
    <property type="molecule type" value="Genomic_DNA"/>
</dbReference>
<dbReference type="Pfam" id="PF04340">
    <property type="entry name" value="DUF484"/>
    <property type="match status" value="1"/>
</dbReference>
<dbReference type="Gene3D" id="3.30.450.40">
    <property type="match status" value="1"/>
</dbReference>
<protein>
    <submittedName>
        <fullName evidence="1">DUF484 domain-containing protein</fullName>
    </submittedName>
</protein>
<dbReference type="OrthoDB" id="7200179at2"/>
<comment type="caution">
    <text evidence="1">The sequence shown here is derived from an EMBL/GenBank/DDBJ whole genome shotgun (WGS) entry which is preliminary data.</text>
</comment>
<keyword evidence="2" id="KW-1185">Reference proteome</keyword>
<evidence type="ECO:0000313" key="1">
    <source>
        <dbReference type="EMBL" id="PVE49044.1"/>
    </source>
</evidence>
<sequence>MAATGPAQDSRVQDEWRARVLADPGLVLDDPEVMRALVLTSERAMGGNVVDLRGMAMERLESRLERLEDTHRAVIAAAYENLASTNQIHRALLKLLDADKFETFVMDLGGSVAEILGVEAVRLVLESAEPGASLGKLDTILRVKKPGFTEHYMSGGRPAPARPIVLRQGVPPSSGPYGEVAADLRSEALMRLDLGKGRLPGMLAMGSEDPHRFKPGQGTDLLAFFTGTFERVLRRWLS</sequence>
<proteinExistence type="predicted"/>
<accession>A0A2T7UWN0</accession>
<evidence type="ECO:0000313" key="2">
    <source>
        <dbReference type="Proteomes" id="UP000244810"/>
    </source>
</evidence>
<name>A0A2T7UWN0_9RHOB</name>
<dbReference type="AlphaFoldDB" id="A0A2T7UWN0"/>